<dbReference type="Proteomes" id="UP000017820">
    <property type="component" value="Unassembled WGS sequence"/>
</dbReference>
<dbReference type="PATRIC" id="fig|1353533.3.peg.4782"/>
<dbReference type="InterPro" id="IPR029068">
    <property type="entry name" value="Glyas_Bleomycin-R_OHBP_Dase"/>
</dbReference>
<dbReference type="InterPro" id="IPR037523">
    <property type="entry name" value="VOC_core"/>
</dbReference>
<dbReference type="PROSITE" id="PS51819">
    <property type="entry name" value="VOC"/>
    <property type="match status" value="1"/>
</dbReference>
<organism evidence="2 3">
    <name type="scientific">Pseudoalteromonas luteoviolacea (strain 2ta16)</name>
    <dbReference type="NCBI Taxonomy" id="1353533"/>
    <lineage>
        <taxon>Bacteria</taxon>
        <taxon>Pseudomonadati</taxon>
        <taxon>Pseudomonadota</taxon>
        <taxon>Gammaproteobacteria</taxon>
        <taxon>Alteromonadales</taxon>
        <taxon>Pseudoalteromonadaceae</taxon>
        <taxon>Pseudoalteromonas</taxon>
    </lineage>
</organism>
<feature type="domain" description="VOC" evidence="1">
    <location>
        <begin position="3"/>
        <end position="119"/>
    </location>
</feature>
<name>V4HMJ4_PSEL2</name>
<accession>V4HMJ4</accession>
<dbReference type="Gene3D" id="3.10.180.10">
    <property type="entry name" value="2,3-Dihydroxybiphenyl 1,2-Dioxygenase, domain 1"/>
    <property type="match status" value="1"/>
</dbReference>
<comment type="caution">
    <text evidence="2">The sequence shown here is derived from an EMBL/GenBank/DDBJ whole genome shotgun (WGS) entry which is preliminary data.</text>
</comment>
<proteinExistence type="predicted"/>
<dbReference type="SUPFAM" id="SSF54593">
    <property type="entry name" value="Glyoxalase/Bleomycin resistance protein/Dihydroxybiphenyl dioxygenase"/>
    <property type="match status" value="1"/>
</dbReference>
<dbReference type="GO" id="GO:0016829">
    <property type="term" value="F:lyase activity"/>
    <property type="evidence" value="ECO:0007669"/>
    <property type="project" value="UniProtKB-KW"/>
</dbReference>
<evidence type="ECO:0000313" key="2">
    <source>
        <dbReference type="EMBL" id="ESP90973.1"/>
    </source>
</evidence>
<gene>
    <name evidence="2" type="ORF">PL2TA16_01364</name>
</gene>
<evidence type="ECO:0000259" key="1">
    <source>
        <dbReference type="PROSITE" id="PS51819"/>
    </source>
</evidence>
<reference evidence="2 3" key="1">
    <citation type="submission" date="2013-07" db="EMBL/GenBank/DDBJ databases">
        <title>Draft genome sequence of Pseudoalteromonas luteoviolacea 2ta16.</title>
        <authorList>
            <person name="Allen E.E."/>
            <person name="Azam F."/>
            <person name="Podell S."/>
        </authorList>
    </citation>
    <scope>NUCLEOTIDE SEQUENCE [LARGE SCALE GENOMIC DNA]</scope>
    <source>
        <strain evidence="2 3">2ta16</strain>
    </source>
</reference>
<dbReference type="EMBL" id="AUSV01000133">
    <property type="protein sequence ID" value="ESP90973.1"/>
    <property type="molecule type" value="Genomic_DNA"/>
</dbReference>
<protein>
    <submittedName>
        <fullName evidence="2">Lactoylglutathione lyase</fullName>
    </submittedName>
</protein>
<dbReference type="RefSeq" id="WP_023401619.1">
    <property type="nucleotide sequence ID" value="NZ_AUSV01000133.1"/>
</dbReference>
<keyword evidence="2" id="KW-0456">Lyase</keyword>
<dbReference type="Pfam" id="PF00903">
    <property type="entry name" value="Glyoxalase"/>
    <property type="match status" value="1"/>
</dbReference>
<evidence type="ECO:0000313" key="3">
    <source>
        <dbReference type="Proteomes" id="UP000017820"/>
    </source>
</evidence>
<dbReference type="InterPro" id="IPR004360">
    <property type="entry name" value="Glyas_Fos-R_dOase_dom"/>
</dbReference>
<dbReference type="AlphaFoldDB" id="V4HMJ4"/>
<sequence>MLKLFALQVSVHDVEAARDFYVNGLGFEVIGDDLLPQAMYVKKDDLTIILNKVEQPKEITYPDQSQMIINLVTTDLEGALADLKAKNLNLLHESAQECPVAHYIAVADPSGNVIEIIQMKD</sequence>